<gene>
    <name evidence="1" type="ORF">UFOPK4061_00015</name>
</gene>
<dbReference type="EMBL" id="CAFBPD010000001">
    <property type="protein sequence ID" value="CAB4996094.1"/>
    <property type="molecule type" value="Genomic_DNA"/>
</dbReference>
<organism evidence="1">
    <name type="scientific">freshwater metagenome</name>
    <dbReference type="NCBI Taxonomy" id="449393"/>
    <lineage>
        <taxon>unclassified sequences</taxon>
        <taxon>metagenomes</taxon>
        <taxon>ecological metagenomes</taxon>
    </lineage>
</organism>
<dbReference type="AntiFam" id="ANF00222">
    <property type="entry name" value="Shadow ORF (opposite groL1)"/>
</dbReference>
<name>A0A6J7P1U7_9ZZZZ</name>
<evidence type="ECO:0000313" key="1">
    <source>
        <dbReference type="EMBL" id="CAB4996094.1"/>
    </source>
</evidence>
<reference evidence="1" key="1">
    <citation type="submission" date="2020-05" db="EMBL/GenBank/DDBJ databases">
        <authorList>
            <person name="Chiriac C."/>
            <person name="Salcher M."/>
            <person name="Ghai R."/>
            <person name="Kavagutti S V."/>
        </authorList>
    </citation>
    <scope>NUCLEOTIDE SEQUENCE</scope>
</reference>
<sequence>MVATGGDRGGRCDLLLGLDILGHEQQLVAHDGDGLVDALLQRHRVCAGCDVAQAFANERLGEHGCGGGAIAGDVVRLLGDLLDELSTDLLVGILEIDLLGDGDAIVGDRGGSPLLLQDDVTALRAEGHLDCVGEHVHAALQRATSLFVECNDFCHGASSSRNIRTWIITLMV</sequence>
<proteinExistence type="predicted"/>
<accession>A0A6J7P1U7</accession>
<protein>
    <submittedName>
        <fullName evidence="1">Unannotated protein</fullName>
    </submittedName>
</protein>
<dbReference type="AlphaFoldDB" id="A0A6J7P1U7"/>